<name>A0A225UAU1_9STRA</name>
<evidence type="ECO:0000313" key="3">
    <source>
        <dbReference type="Proteomes" id="UP000198211"/>
    </source>
</evidence>
<organism evidence="2 3">
    <name type="scientific">Phytophthora megakarya</name>
    <dbReference type="NCBI Taxonomy" id="4795"/>
    <lineage>
        <taxon>Eukaryota</taxon>
        <taxon>Sar</taxon>
        <taxon>Stramenopiles</taxon>
        <taxon>Oomycota</taxon>
        <taxon>Peronosporomycetes</taxon>
        <taxon>Peronosporales</taxon>
        <taxon>Peronosporaceae</taxon>
        <taxon>Phytophthora</taxon>
    </lineage>
</organism>
<keyword evidence="1" id="KW-0472">Membrane</keyword>
<keyword evidence="1" id="KW-0812">Transmembrane</keyword>
<evidence type="ECO:0000256" key="1">
    <source>
        <dbReference type="SAM" id="Phobius"/>
    </source>
</evidence>
<keyword evidence="1" id="KW-1133">Transmembrane helix</keyword>
<proteinExistence type="predicted"/>
<gene>
    <name evidence="2" type="ORF">PHMEG_00041831</name>
</gene>
<protein>
    <submittedName>
        <fullName evidence="2">Uncharacterized protein</fullName>
    </submittedName>
</protein>
<sequence>MANSGRGKYIKDLCVDIEALRLQLVTDREQGALDPTNGLKRLRVGLDRSWSGTAAVGWYPLSPLAIMWSSLLVLKM</sequence>
<keyword evidence="3" id="KW-1185">Reference proteome</keyword>
<evidence type="ECO:0000313" key="2">
    <source>
        <dbReference type="EMBL" id="OWY90165.1"/>
    </source>
</evidence>
<dbReference type="EMBL" id="NBNE01023713">
    <property type="protein sequence ID" value="OWY90165.1"/>
    <property type="molecule type" value="Genomic_DNA"/>
</dbReference>
<accession>A0A225UAU1</accession>
<feature type="transmembrane region" description="Helical" evidence="1">
    <location>
        <begin position="56"/>
        <end position="74"/>
    </location>
</feature>
<comment type="caution">
    <text evidence="2">The sequence shown here is derived from an EMBL/GenBank/DDBJ whole genome shotgun (WGS) entry which is preliminary data.</text>
</comment>
<dbReference type="Proteomes" id="UP000198211">
    <property type="component" value="Unassembled WGS sequence"/>
</dbReference>
<reference evidence="3" key="1">
    <citation type="submission" date="2017-03" db="EMBL/GenBank/DDBJ databases">
        <title>Phytopthora megakarya and P. palmivora, two closely related causual agents of cacao black pod achieved similar genome size and gene model numbers by different mechanisms.</title>
        <authorList>
            <person name="Ali S."/>
            <person name="Shao J."/>
            <person name="Larry D.J."/>
            <person name="Kronmiller B."/>
            <person name="Shen D."/>
            <person name="Strem M.D."/>
            <person name="Melnick R.L."/>
            <person name="Guiltinan M.J."/>
            <person name="Tyler B.M."/>
            <person name="Meinhardt L.W."/>
            <person name="Bailey B.A."/>
        </authorList>
    </citation>
    <scope>NUCLEOTIDE SEQUENCE [LARGE SCALE GENOMIC DNA]</scope>
    <source>
        <strain evidence="3">zdho120</strain>
    </source>
</reference>
<dbReference type="AlphaFoldDB" id="A0A225UAU1"/>